<dbReference type="OrthoDB" id="1859733at2759"/>
<dbReference type="KEGG" id="mrr:Moror_4090"/>
<dbReference type="AlphaFoldDB" id="V2XAH6"/>
<evidence type="ECO:0000313" key="2">
    <source>
        <dbReference type="EMBL" id="ESK90732.1"/>
    </source>
</evidence>
<dbReference type="EMBL" id="AWSO01000412">
    <property type="protein sequence ID" value="ESK90732.1"/>
    <property type="molecule type" value="Genomic_DNA"/>
</dbReference>
<evidence type="ECO:0000313" key="3">
    <source>
        <dbReference type="Proteomes" id="UP000017559"/>
    </source>
</evidence>
<dbReference type="Proteomes" id="UP000017559">
    <property type="component" value="Unassembled WGS sequence"/>
</dbReference>
<dbReference type="InterPro" id="IPR021851">
    <property type="entry name" value="DUF3455"/>
</dbReference>
<dbReference type="PANTHER" id="PTHR35567">
    <property type="entry name" value="MALATE DEHYDROGENASE (AFU_ORTHOLOGUE AFUA_2G13800)"/>
    <property type="match status" value="1"/>
</dbReference>
<comment type="caution">
    <text evidence="2">The sequence shown here is derived from an EMBL/GenBank/DDBJ whole genome shotgun (WGS) entry which is preliminary data.</text>
</comment>
<proteinExistence type="predicted"/>
<keyword evidence="3" id="KW-1185">Reference proteome</keyword>
<feature type="signal peptide" evidence="1">
    <location>
        <begin position="1"/>
        <end position="22"/>
    </location>
</feature>
<gene>
    <name evidence="2" type="ORF">Moror_4090</name>
</gene>
<accession>V2XAH6</accession>
<keyword evidence="1" id="KW-0732">Signal</keyword>
<protein>
    <submittedName>
        <fullName evidence="2">Malate dehydrogenase</fullName>
    </submittedName>
</protein>
<reference evidence="2 3" key="1">
    <citation type="journal article" date="2014" name="BMC Genomics">
        <title>Genome and secretome analysis of the hemibiotrophic fungal pathogen, Moniliophthora roreri, which causes frosty pod rot disease of cacao: mechanisms of the biotrophic and necrotrophic phases.</title>
        <authorList>
            <person name="Meinhardt L.W."/>
            <person name="Costa G.G.L."/>
            <person name="Thomazella D.P.T."/>
            <person name="Teixeira P.J.P.L."/>
            <person name="Carazzolle M.F."/>
            <person name="Schuster S.C."/>
            <person name="Carlson J.E."/>
            <person name="Guiltinan M.J."/>
            <person name="Mieczkowski P."/>
            <person name="Farmer A."/>
            <person name="Ramaraj T."/>
            <person name="Crozier J."/>
            <person name="Davis R.E."/>
            <person name="Shao J."/>
            <person name="Melnick R.L."/>
            <person name="Pereira G.A.G."/>
            <person name="Bailey B.A."/>
        </authorList>
    </citation>
    <scope>NUCLEOTIDE SEQUENCE [LARGE SCALE GENOMIC DNA]</scope>
    <source>
        <strain evidence="2 3">MCA 2997</strain>
    </source>
</reference>
<dbReference type="HOGENOM" id="CLU_067863_3_1_1"/>
<dbReference type="Pfam" id="PF11937">
    <property type="entry name" value="DUF3455"/>
    <property type="match status" value="1"/>
</dbReference>
<sequence>MKFLPLSLATSFLALAVSLVSATPVITALCDVSNVQVVVGSLPAQTAPTKYIAFGVGTQNYTCGANGVYASAGAVAQLYDVSCSYKPGSSYQSTNLKHLGEHYFVTNPTGTGISPKWDMTKFFANPNAFVIGARSAGIPAPTGPSDVDWLYLTNVQGGLATEIYRTDTKGGQPPASCTPGSPLITVGYSAIYWFTGGSL</sequence>
<dbReference type="PANTHER" id="PTHR35567:SF1">
    <property type="entry name" value="CONSERVED FUNGAL PROTEIN (AFU_ORTHOLOGUE AFUA_1G14230)"/>
    <property type="match status" value="1"/>
</dbReference>
<organism evidence="2 3">
    <name type="scientific">Moniliophthora roreri (strain MCA 2997)</name>
    <name type="common">Cocoa frosty pod rot fungus</name>
    <name type="synonym">Crinipellis roreri</name>
    <dbReference type="NCBI Taxonomy" id="1381753"/>
    <lineage>
        <taxon>Eukaryota</taxon>
        <taxon>Fungi</taxon>
        <taxon>Dikarya</taxon>
        <taxon>Basidiomycota</taxon>
        <taxon>Agaricomycotina</taxon>
        <taxon>Agaricomycetes</taxon>
        <taxon>Agaricomycetidae</taxon>
        <taxon>Agaricales</taxon>
        <taxon>Marasmiineae</taxon>
        <taxon>Marasmiaceae</taxon>
        <taxon>Moniliophthora</taxon>
    </lineage>
</organism>
<feature type="chain" id="PRO_5004713648" evidence="1">
    <location>
        <begin position="23"/>
        <end position="199"/>
    </location>
</feature>
<evidence type="ECO:0000256" key="1">
    <source>
        <dbReference type="SAM" id="SignalP"/>
    </source>
</evidence>
<name>V2XAH6_MONRO</name>